<dbReference type="SUPFAM" id="SSF51735">
    <property type="entry name" value="NAD(P)-binding Rossmann-fold domains"/>
    <property type="match status" value="1"/>
</dbReference>
<dbReference type="InterPro" id="IPR011032">
    <property type="entry name" value="GroES-like_sf"/>
</dbReference>
<dbReference type="GO" id="GO:0005739">
    <property type="term" value="C:mitochondrion"/>
    <property type="evidence" value="ECO:0007669"/>
    <property type="project" value="UniProtKB-SubCell"/>
</dbReference>
<dbReference type="EC" id="1.3.1.104" evidence="11"/>
<dbReference type="Proteomes" id="UP001642360">
    <property type="component" value="Unassembled WGS sequence"/>
</dbReference>
<dbReference type="PANTHER" id="PTHR43981">
    <property type="entry name" value="ENOYL-[ACYL-CARRIER-PROTEIN] REDUCTASE, MITOCHONDRIAL"/>
    <property type="match status" value="1"/>
</dbReference>
<evidence type="ECO:0000256" key="1">
    <source>
        <dbReference type="ARBA" id="ARBA00004173"/>
    </source>
</evidence>
<comment type="catalytic activity">
    <reaction evidence="14">
        <text>a 2,3-saturated acyl-[ACP] + NADP(+) = a (2E)-enoyl-[ACP] + NADPH + H(+)</text>
        <dbReference type="Rhea" id="RHEA:22564"/>
        <dbReference type="Rhea" id="RHEA-COMP:9925"/>
        <dbReference type="Rhea" id="RHEA-COMP:9926"/>
        <dbReference type="ChEBI" id="CHEBI:15378"/>
        <dbReference type="ChEBI" id="CHEBI:57783"/>
        <dbReference type="ChEBI" id="CHEBI:58349"/>
        <dbReference type="ChEBI" id="CHEBI:78784"/>
        <dbReference type="ChEBI" id="CHEBI:78785"/>
        <dbReference type="EC" id="1.3.1.104"/>
    </reaction>
</comment>
<keyword evidence="10" id="KW-0275">Fatty acid biosynthesis</keyword>
<accession>A0ABC8QY37</accession>
<evidence type="ECO:0000256" key="5">
    <source>
        <dbReference type="ARBA" id="ARBA00022857"/>
    </source>
</evidence>
<dbReference type="Gene3D" id="3.90.180.10">
    <property type="entry name" value="Medium-chain alcohol dehydrogenases, catalytic domain"/>
    <property type="match status" value="1"/>
</dbReference>
<keyword evidence="17" id="KW-1185">Reference proteome</keyword>
<sequence>MATLRLVTLRLLNGSSSLSRCLFPRTQIFTVRAFSAAMSPPSTAVVYDQHGPPDSVTRVTELPPVEIKENDVCVRMLAAPINPSDINRIEGVYPVRPPVPAVGGYEGVGVVHSMGAAVKNFSPGDWVIPSPPSSGTWQTYVVNEQNMWHKIDKGTPIEYAATITVNPLSALRMLEDFMDLKAGDAIVQNGATSIVGQCLIQLARIRGIHSINIIRDRAGSDEIKETLQKFGADEVFTESQLELKNVKGLLAKIPEPALGFNCVGGNPASLVLKFLRQGGTMVTYGGMSKKPITISTSSFIFKDLSLRGFWLQKWMSSDKAIQCRNMIDYLLGLAREGKLTYAMELAPFSDFHSALDKALGKQGSQPKQVIKF</sequence>
<comment type="subcellular location">
    <subcellularLocation>
        <location evidence="1">Mitochondrion</location>
    </subcellularLocation>
</comment>
<evidence type="ECO:0000256" key="3">
    <source>
        <dbReference type="ARBA" id="ARBA00022516"/>
    </source>
</evidence>
<dbReference type="InterPro" id="IPR013149">
    <property type="entry name" value="ADH-like_C"/>
</dbReference>
<dbReference type="SUPFAM" id="SSF50129">
    <property type="entry name" value="GroES-like"/>
    <property type="match status" value="1"/>
</dbReference>
<dbReference type="GO" id="GO:0141148">
    <property type="term" value="F:enoyl-[acyl-carrier-protein] reductase (NADPH) activity"/>
    <property type="evidence" value="ECO:0007669"/>
    <property type="project" value="UniProtKB-EC"/>
</dbReference>
<dbReference type="CDD" id="cd08290">
    <property type="entry name" value="ETR"/>
    <property type="match status" value="1"/>
</dbReference>
<dbReference type="Pfam" id="PF00107">
    <property type="entry name" value="ADH_zinc_N"/>
    <property type="match status" value="1"/>
</dbReference>
<evidence type="ECO:0000256" key="2">
    <source>
        <dbReference type="ARBA" id="ARBA00010371"/>
    </source>
</evidence>
<name>A0ABC8QY37_9AQUA</name>
<keyword evidence="3" id="KW-0444">Lipid biosynthesis</keyword>
<proteinExistence type="inferred from homology"/>
<dbReference type="EMBL" id="CAUOFW020000832">
    <property type="protein sequence ID" value="CAK9137659.1"/>
    <property type="molecule type" value="Genomic_DNA"/>
</dbReference>
<dbReference type="InterPro" id="IPR036291">
    <property type="entry name" value="NAD(P)-bd_dom_sf"/>
</dbReference>
<evidence type="ECO:0000256" key="8">
    <source>
        <dbReference type="ARBA" id="ARBA00023098"/>
    </source>
</evidence>
<reference evidence="16 17" key="1">
    <citation type="submission" date="2024-02" db="EMBL/GenBank/DDBJ databases">
        <authorList>
            <person name="Vignale AGUSTIN F."/>
            <person name="Sosa J E."/>
            <person name="Modenutti C."/>
        </authorList>
    </citation>
    <scope>NUCLEOTIDE SEQUENCE [LARGE SCALE GENOMIC DNA]</scope>
</reference>
<organism evidence="16 17">
    <name type="scientific">Ilex paraguariensis</name>
    <name type="common">yerba mate</name>
    <dbReference type="NCBI Taxonomy" id="185542"/>
    <lineage>
        <taxon>Eukaryota</taxon>
        <taxon>Viridiplantae</taxon>
        <taxon>Streptophyta</taxon>
        <taxon>Embryophyta</taxon>
        <taxon>Tracheophyta</taxon>
        <taxon>Spermatophyta</taxon>
        <taxon>Magnoliopsida</taxon>
        <taxon>eudicotyledons</taxon>
        <taxon>Gunneridae</taxon>
        <taxon>Pentapetalae</taxon>
        <taxon>asterids</taxon>
        <taxon>campanulids</taxon>
        <taxon>Aquifoliales</taxon>
        <taxon>Aquifoliaceae</taxon>
        <taxon>Ilex</taxon>
    </lineage>
</organism>
<evidence type="ECO:0000256" key="4">
    <source>
        <dbReference type="ARBA" id="ARBA00022832"/>
    </source>
</evidence>
<evidence type="ECO:0000256" key="14">
    <source>
        <dbReference type="ARBA" id="ARBA00048843"/>
    </source>
</evidence>
<dbReference type="InterPro" id="IPR051034">
    <property type="entry name" value="Mito_Enoyl-ACP_Reductase"/>
</dbReference>
<dbReference type="AlphaFoldDB" id="A0ABC8QY37"/>
<keyword evidence="7" id="KW-0560">Oxidoreductase</keyword>
<comment type="similarity">
    <text evidence="2">Belongs to the zinc-containing alcohol dehydrogenase family. Quinone oxidoreductase subfamily.</text>
</comment>
<evidence type="ECO:0000256" key="7">
    <source>
        <dbReference type="ARBA" id="ARBA00023002"/>
    </source>
</evidence>
<protein>
    <recommendedName>
        <fullName evidence="12">Enoyl-[acyl-carrier-protein] reductase, mitochondrial</fullName>
        <ecNumber evidence="11">1.3.1.104</ecNumber>
    </recommendedName>
    <alternativeName>
        <fullName evidence="13">2-enoyl thioester reductase</fullName>
    </alternativeName>
</protein>
<keyword evidence="8" id="KW-0443">Lipid metabolism</keyword>
<evidence type="ECO:0000256" key="12">
    <source>
        <dbReference type="ARBA" id="ARBA00041058"/>
    </source>
</evidence>
<dbReference type="Pfam" id="PF08240">
    <property type="entry name" value="ADH_N"/>
    <property type="match status" value="1"/>
</dbReference>
<dbReference type="InterPro" id="IPR013154">
    <property type="entry name" value="ADH-like_N"/>
</dbReference>
<dbReference type="GO" id="GO:0006633">
    <property type="term" value="P:fatty acid biosynthetic process"/>
    <property type="evidence" value="ECO:0007669"/>
    <property type="project" value="UniProtKB-KW"/>
</dbReference>
<evidence type="ECO:0000256" key="11">
    <source>
        <dbReference type="ARBA" id="ARBA00038963"/>
    </source>
</evidence>
<feature type="domain" description="Enoyl reductase (ER)" evidence="15">
    <location>
        <begin position="51"/>
        <end position="370"/>
    </location>
</feature>
<dbReference type="SMART" id="SM00829">
    <property type="entry name" value="PKS_ER"/>
    <property type="match status" value="1"/>
</dbReference>
<keyword evidence="9" id="KW-0496">Mitochondrion</keyword>
<dbReference type="FunFam" id="3.90.180.10:FF:000010">
    <property type="entry name" value="Enoyl-[acyl-carrier-protein] reductase, mitochondrial"/>
    <property type="match status" value="1"/>
</dbReference>
<gene>
    <name evidence="16" type="ORF">ILEXP_LOCUS4684</name>
</gene>
<evidence type="ECO:0000256" key="13">
    <source>
        <dbReference type="ARBA" id="ARBA00042123"/>
    </source>
</evidence>
<dbReference type="Gene3D" id="3.40.50.720">
    <property type="entry name" value="NAD(P)-binding Rossmann-like Domain"/>
    <property type="match status" value="1"/>
</dbReference>
<comment type="caution">
    <text evidence="16">The sequence shown here is derived from an EMBL/GenBank/DDBJ whole genome shotgun (WGS) entry which is preliminary data.</text>
</comment>
<evidence type="ECO:0000256" key="10">
    <source>
        <dbReference type="ARBA" id="ARBA00023160"/>
    </source>
</evidence>
<dbReference type="FunFam" id="3.40.50.720:FF:000112">
    <property type="entry name" value="Enoyl-[acyl-carrier-protein] reductase 1, mitochondrial"/>
    <property type="match status" value="1"/>
</dbReference>
<evidence type="ECO:0000313" key="16">
    <source>
        <dbReference type="EMBL" id="CAK9137659.1"/>
    </source>
</evidence>
<evidence type="ECO:0000256" key="6">
    <source>
        <dbReference type="ARBA" id="ARBA00022946"/>
    </source>
</evidence>
<keyword evidence="6" id="KW-0809">Transit peptide</keyword>
<dbReference type="InterPro" id="IPR020843">
    <property type="entry name" value="ER"/>
</dbReference>
<evidence type="ECO:0000313" key="17">
    <source>
        <dbReference type="Proteomes" id="UP001642360"/>
    </source>
</evidence>
<keyword evidence="4" id="KW-0276">Fatty acid metabolism</keyword>
<dbReference type="PANTHER" id="PTHR43981:SF2">
    <property type="entry name" value="ENOYL-[ACYL-CARRIER-PROTEIN] REDUCTASE, MITOCHONDRIAL"/>
    <property type="match status" value="1"/>
</dbReference>
<evidence type="ECO:0000256" key="9">
    <source>
        <dbReference type="ARBA" id="ARBA00023128"/>
    </source>
</evidence>
<evidence type="ECO:0000259" key="15">
    <source>
        <dbReference type="SMART" id="SM00829"/>
    </source>
</evidence>
<keyword evidence="5" id="KW-0521">NADP</keyword>